<protein>
    <submittedName>
        <fullName evidence="1">Winged helix-turn-helix domain-containing protein</fullName>
    </submittedName>
</protein>
<dbReference type="PANTHER" id="PTHR30528:SF0">
    <property type="entry name" value="CYTOPLASMIC PROTEIN"/>
    <property type="match status" value="1"/>
</dbReference>
<evidence type="ECO:0000313" key="2">
    <source>
        <dbReference type="Proteomes" id="UP000287447"/>
    </source>
</evidence>
<dbReference type="AlphaFoldDB" id="A0A437QVN4"/>
<organism evidence="1 2">
    <name type="scientific">Hwanghaeella grinnelliae</name>
    <dbReference type="NCBI Taxonomy" id="2500179"/>
    <lineage>
        <taxon>Bacteria</taxon>
        <taxon>Pseudomonadati</taxon>
        <taxon>Pseudomonadota</taxon>
        <taxon>Alphaproteobacteria</taxon>
        <taxon>Rhodospirillales</taxon>
        <taxon>Rhodospirillaceae</taxon>
        <taxon>Hwanghaeella</taxon>
    </lineage>
</organism>
<dbReference type="PANTHER" id="PTHR30528">
    <property type="entry name" value="CYTOPLASMIC PROTEIN"/>
    <property type="match status" value="1"/>
</dbReference>
<name>A0A437QVN4_9PROT</name>
<keyword evidence="2" id="KW-1185">Reference proteome</keyword>
<comment type="caution">
    <text evidence="1">The sequence shown here is derived from an EMBL/GenBank/DDBJ whole genome shotgun (WGS) entry which is preliminary data.</text>
</comment>
<dbReference type="Pfam" id="PF06224">
    <property type="entry name" value="AlkZ-like"/>
    <property type="match status" value="1"/>
</dbReference>
<gene>
    <name evidence="1" type="ORF">EOI86_04730</name>
</gene>
<accession>A0A437QVN4</accession>
<dbReference type="Proteomes" id="UP000287447">
    <property type="component" value="Unassembled WGS sequence"/>
</dbReference>
<proteinExistence type="predicted"/>
<sequence>MIEPTLLEISAKQARSLVLALQGLSDAPGRRIGVDGLYDLIERMGYVQLDSVNTVARAHHMILFSRNQTYRPKHLAHLHEKDARLFENWTHDASLIPTKFFPYWRHKFEREAESLAVRFTRWHEKDFRAVVDGVVGRIRDEGPLMSRHFEADEPKKSAGWWNWHDSKIALEFLWRTGHLSVARREGFQKVYDLSEHVIPDPHFSERHDHDAFVDWACRAALQRLGTGTPGEISRFFDLITVAEAKAWCDQAGPEDAVPVLVHAQDGSKPRKAVARPDIETLLANTPDAPSRVRVLSPFDPVIRDRVRLKRLFDYDYRIEIFVPAPKRQYGYYVFPLLEGDRLIGRIDMKADKSADALTVTGLWLEPGVKTGKGRQTALEAELDRIRRFTDVGQIVWEKGYRRDPP</sequence>
<evidence type="ECO:0000313" key="1">
    <source>
        <dbReference type="EMBL" id="RVU38590.1"/>
    </source>
</evidence>
<dbReference type="RefSeq" id="WP_127763962.1">
    <property type="nucleotide sequence ID" value="NZ_SADE01000001.1"/>
</dbReference>
<dbReference type="InterPro" id="IPR009351">
    <property type="entry name" value="AlkZ-like"/>
</dbReference>
<dbReference type="OrthoDB" id="9787207at2"/>
<dbReference type="EMBL" id="SADE01000001">
    <property type="protein sequence ID" value="RVU38590.1"/>
    <property type="molecule type" value="Genomic_DNA"/>
</dbReference>
<reference evidence="2" key="1">
    <citation type="submission" date="2019-01" db="EMBL/GenBank/DDBJ databases">
        <title>Gri0909 isolated from a small marine red alga.</title>
        <authorList>
            <person name="Kim J."/>
            <person name="Jeong S.E."/>
            <person name="Jeon C.O."/>
        </authorList>
    </citation>
    <scope>NUCLEOTIDE SEQUENCE [LARGE SCALE GENOMIC DNA]</scope>
    <source>
        <strain evidence="2">Gri0909</strain>
    </source>
</reference>